<sequence length="382" mass="43970">MGLKSKKGKQSPLHEKPTRSPRTWPDLPTQLLTVLAKNSTLMQNISYGGNVTKSYRLPPKQCNPTGKSPFPQLSIHDNGQIDHRRNESQYLPDIFNVTFHVGHLWWFGRWPPCRYFCDYFVGYSQGMLVGRRGVEPSEYHLWDPIGRSRWMLPLWDITIPFKHVVLSSSPKDHNSICSVMVLTGIQKPAFVFCDIRGYKYAWFKQDSTLVEPYSSNHQLMQFTNAIAFKGKFYTLSLQGTLAVVEKIDSHFNITSLSTNRAVPGVPSMHFKEYLVESNGEILLVFLISRKSIHSVENVEVYRLRFGRLSWVKMERIGNRTLFVGPNCCISLNASKMGCKDCIYFSHETVDEWWVYDMERGSILPGWKNSDSTAKSPKWDEPI</sequence>
<keyword evidence="2" id="KW-1185">Reference proteome</keyword>
<reference evidence="1 2" key="1">
    <citation type="journal article" date="2021" name="Hortic Res">
        <title>High-quality reference genome and annotation aids understanding of berry development for evergreen blueberry (Vaccinium darrowii).</title>
        <authorList>
            <person name="Yu J."/>
            <person name="Hulse-Kemp A.M."/>
            <person name="Babiker E."/>
            <person name="Staton M."/>
        </authorList>
    </citation>
    <scope>NUCLEOTIDE SEQUENCE [LARGE SCALE GENOMIC DNA]</scope>
    <source>
        <strain evidence="2">cv. NJ 8807/NJ 8810</strain>
        <tissue evidence="1">Young leaf</tissue>
    </source>
</reference>
<accession>A0ACB7ZNM3</accession>
<organism evidence="1 2">
    <name type="scientific">Vaccinium darrowii</name>
    <dbReference type="NCBI Taxonomy" id="229202"/>
    <lineage>
        <taxon>Eukaryota</taxon>
        <taxon>Viridiplantae</taxon>
        <taxon>Streptophyta</taxon>
        <taxon>Embryophyta</taxon>
        <taxon>Tracheophyta</taxon>
        <taxon>Spermatophyta</taxon>
        <taxon>Magnoliopsida</taxon>
        <taxon>eudicotyledons</taxon>
        <taxon>Gunneridae</taxon>
        <taxon>Pentapetalae</taxon>
        <taxon>asterids</taxon>
        <taxon>Ericales</taxon>
        <taxon>Ericaceae</taxon>
        <taxon>Vaccinioideae</taxon>
        <taxon>Vaccinieae</taxon>
        <taxon>Vaccinium</taxon>
    </lineage>
</organism>
<dbReference type="Proteomes" id="UP000828048">
    <property type="component" value="Chromosome 9"/>
</dbReference>
<name>A0ACB7ZNM3_9ERIC</name>
<gene>
    <name evidence="1" type="ORF">Vadar_031500</name>
</gene>
<dbReference type="EMBL" id="CM037159">
    <property type="protein sequence ID" value="KAH7867293.1"/>
    <property type="molecule type" value="Genomic_DNA"/>
</dbReference>
<evidence type="ECO:0000313" key="2">
    <source>
        <dbReference type="Proteomes" id="UP000828048"/>
    </source>
</evidence>
<proteinExistence type="predicted"/>
<comment type="caution">
    <text evidence="1">The sequence shown here is derived from an EMBL/GenBank/DDBJ whole genome shotgun (WGS) entry which is preliminary data.</text>
</comment>
<evidence type="ECO:0000313" key="1">
    <source>
        <dbReference type="EMBL" id="KAH7867293.1"/>
    </source>
</evidence>
<protein>
    <submittedName>
        <fullName evidence="1">Uncharacterized protein</fullName>
    </submittedName>
</protein>